<dbReference type="Proteomes" id="UP001242288">
    <property type="component" value="Unassembled WGS sequence"/>
</dbReference>
<dbReference type="Proteomes" id="UP001209412">
    <property type="component" value="Unassembled WGS sequence"/>
</dbReference>
<protein>
    <submittedName>
        <fullName evidence="2">Uncharacterized protein</fullName>
    </submittedName>
</protein>
<evidence type="ECO:0000313" key="3">
    <source>
        <dbReference type="Proteomes" id="UP001209412"/>
    </source>
</evidence>
<sequence>MLYLLYIVTTSVLLALAVYRRNAVLYVAAAVACGMLGRLCLDLCIAHGAGVLHAGWAFVFGVQP</sequence>
<dbReference type="EMBL" id="JAMXWF010000069">
    <property type="protein sequence ID" value="MDQ6413788.1"/>
    <property type="molecule type" value="Genomic_DNA"/>
</dbReference>
<dbReference type="RefSeq" id="WP_266240774.1">
    <property type="nucleotide sequence ID" value="NZ_JAMXWF010000069.1"/>
</dbReference>
<evidence type="ECO:0000313" key="1">
    <source>
        <dbReference type="EMBL" id="MCX4151977.1"/>
    </source>
</evidence>
<comment type="caution">
    <text evidence="2">The sequence shown here is derived from an EMBL/GenBank/DDBJ whole genome shotgun (WGS) entry which is preliminary data.</text>
</comment>
<evidence type="ECO:0000313" key="2">
    <source>
        <dbReference type="EMBL" id="MDQ6413788.1"/>
    </source>
</evidence>
<gene>
    <name evidence="2" type="ORF">NIE36_42435</name>
    <name evidence="1" type="ORF">OSB80_42545</name>
</gene>
<dbReference type="AlphaFoldDB" id="A0AAP5BM14"/>
<keyword evidence="3" id="KW-1185">Reference proteome</keyword>
<evidence type="ECO:0000313" key="4">
    <source>
        <dbReference type="Proteomes" id="UP001242288"/>
    </source>
</evidence>
<organism evidence="2 4">
    <name type="scientific">Paraburkholderia madseniana</name>
    <dbReference type="NCBI Taxonomy" id="2599607"/>
    <lineage>
        <taxon>Bacteria</taxon>
        <taxon>Pseudomonadati</taxon>
        <taxon>Pseudomonadota</taxon>
        <taxon>Betaproteobacteria</taxon>
        <taxon>Burkholderiales</taxon>
        <taxon>Burkholderiaceae</taxon>
        <taxon>Paraburkholderia</taxon>
    </lineage>
</organism>
<accession>A0AAP5BM14</accession>
<dbReference type="EMBL" id="JAPKHW010000069">
    <property type="protein sequence ID" value="MCX4151977.1"/>
    <property type="molecule type" value="Genomic_DNA"/>
</dbReference>
<proteinExistence type="predicted"/>
<name>A0AAP5BM14_9BURK</name>
<reference evidence="2" key="1">
    <citation type="submission" date="2022-06" db="EMBL/GenBank/DDBJ databases">
        <title>PHB producers.</title>
        <authorList>
            <person name="Besaury L."/>
        </authorList>
    </citation>
    <scope>NUCLEOTIDE SEQUENCE</scope>
    <source>
        <strain evidence="2 3">SEWS6</strain>
    </source>
</reference>